<evidence type="ECO:0000259" key="8">
    <source>
        <dbReference type="Pfam" id="PF01545"/>
    </source>
</evidence>
<keyword evidence="4 7" id="KW-0812">Transmembrane</keyword>
<dbReference type="InterPro" id="IPR027469">
    <property type="entry name" value="Cation_efflux_TMD_sf"/>
</dbReference>
<feature type="transmembrane region" description="Helical" evidence="7">
    <location>
        <begin position="128"/>
        <end position="150"/>
    </location>
</feature>
<feature type="domain" description="Cation efflux protein cytoplasmic" evidence="9">
    <location>
        <begin position="228"/>
        <end position="303"/>
    </location>
</feature>
<dbReference type="InterPro" id="IPR058533">
    <property type="entry name" value="Cation_efflux_TM"/>
</dbReference>
<comment type="caution">
    <text evidence="10">The sequence shown here is derived from an EMBL/GenBank/DDBJ whole genome shotgun (WGS) entry which is preliminary data.</text>
</comment>
<dbReference type="EMBL" id="DWWK01000206">
    <property type="protein sequence ID" value="HJC39841.1"/>
    <property type="molecule type" value="Genomic_DNA"/>
</dbReference>
<evidence type="ECO:0000256" key="6">
    <source>
        <dbReference type="ARBA" id="ARBA00023136"/>
    </source>
</evidence>
<evidence type="ECO:0000256" key="5">
    <source>
        <dbReference type="ARBA" id="ARBA00022989"/>
    </source>
</evidence>
<evidence type="ECO:0000256" key="2">
    <source>
        <dbReference type="ARBA" id="ARBA00008114"/>
    </source>
</evidence>
<dbReference type="GO" id="GO:0008324">
    <property type="term" value="F:monoatomic cation transmembrane transporter activity"/>
    <property type="evidence" value="ECO:0007669"/>
    <property type="project" value="InterPro"/>
</dbReference>
<feature type="transmembrane region" description="Helical" evidence="7">
    <location>
        <begin position="197"/>
        <end position="215"/>
    </location>
</feature>
<evidence type="ECO:0000256" key="1">
    <source>
        <dbReference type="ARBA" id="ARBA00004141"/>
    </source>
</evidence>
<evidence type="ECO:0000256" key="7">
    <source>
        <dbReference type="SAM" id="Phobius"/>
    </source>
</evidence>
<dbReference type="NCBIfam" id="TIGR01297">
    <property type="entry name" value="CDF"/>
    <property type="match status" value="1"/>
</dbReference>
<feature type="transmembrane region" description="Helical" evidence="7">
    <location>
        <begin position="97"/>
        <end position="116"/>
    </location>
</feature>
<dbReference type="InterPro" id="IPR002524">
    <property type="entry name" value="Cation_efflux"/>
</dbReference>
<dbReference type="PANTHER" id="PTHR43840:SF50">
    <property type="entry name" value="MANGANESE EFFLUX SYSTEM PROTEIN MNES"/>
    <property type="match status" value="1"/>
</dbReference>
<feature type="transmembrane region" description="Helical" evidence="7">
    <location>
        <begin position="23"/>
        <end position="43"/>
    </location>
</feature>
<evidence type="ECO:0000256" key="4">
    <source>
        <dbReference type="ARBA" id="ARBA00022692"/>
    </source>
</evidence>
<dbReference type="AlphaFoldDB" id="A0A9D2SZI3"/>
<feature type="domain" description="Cation efflux protein transmembrane" evidence="8">
    <location>
        <begin position="31"/>
        <end position="222"/>
    </location>
</feature>
<dbReference type="GO" id="GO:0016020">
    <property type="term" value="C:membrane"/>
    <property type="evidence" value="ECO:0007669"/>
    <property type="project" value="UniProtKB-SubCell"/>
</dbReference>
<reference evidence="10" key="1">
    <citation type="journal article" date="2021" name="PeerJ">
        <title>Extensive microbial diversity within the chicken gut microbiome revealed by metagenomics and culture.</title>
        <authorList>
            <person name="Gilroy R."/>
            <person name="Ravi A."/>
            <person name="Getino M."/>
            <person name="Pursley I."/>
            <person name="Horton D.L."/>
            <person name="Alikhan N.F."/>
            <person name="Baker D."/>
            <person name="Gharbi K."/>
            <person name="Hall N."/>
            <person name="Watson M."/>
            <person name="Adriaenssens E.M."/>
            <person name="Foster-Nyarko E."/>
            <person name="Jarju S."/>
            <person name="Secka A."/>
            <person name="Antonio M."/>
            <person name="Oren A."/>
            <person name="Chaudhuri R.R."/>
            <person name="La Ragione R."/>
            <person name="Hildebrand F."/>
            <person name="Pallen M.J."/>
        </authorList>
    </citation>
    <scope>NUCLEOTIDE SEQUENCE</scope>
    <source>
        <strain evidence="10">ChiGjej1B1-1692</strain>
    </source>
</reference>
<gene>
    <name evidence="10" type="ORF">H9757_12425</name>
</gene>
<name>A0A9D2SZI3_9FIRM</name>
<dbReference type="Gene3D" id="1.20.1510.10">
    <property type="entry name" value="Cation efflux protein transmembrane domain"/>
    <property type="match status" value="1"/>
</dbReference>
<evidence type="ECO:0000313" key="11">
    <source>
        <dbReference type="Proteomes" id="UP000823894"/>
    </source>
</evidence>
<dbReference type="FunFam" id="1.20.1510.10:FF:000006">
    <property type="entry name" value="Divalent cation efflux transporter"/>
    <property type="match status" value="1"/>
</dbReference>
<accession>A0A9D2SZI3</accession>
<dbReference type="PANTHER" id="PTHR43840">
    <property type="entry name" value="MITOCHONDRIAL METAL TRANSPORTER 1-RELATED"/>
    <property type="match status" value="1"/>
</dbReference>
<protein>
    <submittedName>
        <fullName evidence="10">Cation diffusion facilitator family transporter</fullName>
    </submittedName>
</protein>
<dbReference type="SUPFAM" id="SSF160240">
    <property type="entry name" value="Cation efflux protein cytoplasmic domain-like"/>
    <property type="match status" value="1"/>
</dbReference>
<dbReference type="InterPro" id="IPR036837">
    <property type="entry name" value="Cation_efflux_CTD_sf"/>
</dbReference>
<proteinExistence type="inferred from homology"/>
<evidence type="ECO:0000313" key="10">
    <source>
        <dbReference type="EMBL" id="HJC39841.1"/>
    </source>
</evidence>
<organism evidence="10 11">
    <name type="scientific">Candidatus Mediterraneibacter faecigallinarum</name>
    <dbReference type="NCBI Taxonomy" id="2838669"/>
    <lineage>
        <taxon>Bacteria</taxon>
        <taxon>Bacillati</taxon>
        <taxon>Bacillota</taxon>
        <taxon>Clostridia</taxon>
        <taxon>Lachnospirales</taxon>
        <taxon>Lachnospiraceae</taxon>
        <taxon>Mediterraneibacter</taxon>
    </lineage>
</organism>
<dbReference type="InterPro" id="IPR050291">
    <property type="entry name" value="CDF_Transporter"/>
</dbReference>
<comment type="similarity">
    <text evidence="2">Belongs to the cation diffusion facilitator (CDF) transporter (TC 2.A.4) family.</text>
</comment>
<dbReference type="Gene3D" id="3.30.70.1350">
    <property type="entry name" value="Cation efflux protein, cytoplasmic domain"/>
    <property type="match status" value="1"/>
</dbReference>
<reference evidence="10" key="2">
    <citation type="submission" date="2021-04" db="EMBL/GenBank/DDBJ databases">
        <authorList>
            <person name="Gilroy R."/>
        </authorList>
    </citation>
    <scope>NUCLEOTIDE SEQUENCE</scope>
    <source>
        <strain evidence="10">ChiGjej1B1-1692</strain>
    </source>
</reference>
<dbReference type="SUPFAM" id="SSF161111">
    <property type="entry name" value="Cation efflux protein transmembrane domain-like"/>
    <property type="match status" value="1"/>
</dbReference>
<evidence type="ECO:0000256" key="3">
    <source>
        <dbReference type="ARBA" id="ARBA00022448"/>
    </source>
</evidence>
<evidence type="ECO:0000259" key="9">
    <source>
        <dbReference type="Pfam" id="PF16916"/>
    </source>
</evidence>
<dbReference type="Pfam" id="PF01545">
    <property type="entry name" value="Cation_efflux"/>
    <property type="match status" value="1"/>
</dbReference>
<keyword evidence="5 7" id="KW-1133">Transmembrane helix</keyword>
<dbReference type="InterPro" id="IPR027470">
    <property type="entry name" value="Cation_efflux_CTD"/>
</dbReference>
<comment type="subcellular location">
    <subcellularLocation>
        <location evidence="1">Membrane</location>
        <topology evidence="1">Multi-pass membrane protein</topology>
    </subcellularLocation>
</comment>
<keyword evidence="3" id="KW-0813">Transport</keyword>
<dbReference type="Pfam" id="PF16916">
    <property type="entry name" value="ZT_dimer"/>
    <property type="match status" value="1"/>
</dbReference>
<sequence>MTEFLVKHFVKDYKDVEKVSVRTAYGVLASIVGIFCNVFLFAVKFTVGLVLGSVSVTADAFNNLSDAGSSVIGFVGVKMAEKPADADHPFGHGRMEYIAALVVSFLVIEVGFTFLKDSVGRIRNPEEMSFSAVSVCILLLSIAVKLWLGLFNRKLGERIDSKVMKAVFTDAMGDVVTTGATIFSLVFFGATGINIDGFVGAGVALVVMWAGIGIARDTLEPLIGEAIDPEEYEKIKSFVESYDGIEGTHDLIVHNYGPGRSMASIHAEVPNNVDIERSHEIIDRIERDAGKNLGIFLVIHMDPIETRDESVLEIRQRTAEILDELDPACSLHDFRVVPGEGQVNLIFDMVIPIEYDEKMRKELPQRLAERVKEIDPRYQCVITVDYDYVAKTTEE</sequence>
<feature type="transmembrane region" description="Helical" evidence="7">
    <location>
        <begin position="171"/>
        <end position="191"/>
    </location>
</feature>
<dbReference type="Proteomes" id="UP000823894">
    <property type="component" value="Unassembled WGS sequence"/>
</dbReference>
<keyword evidence="6 7" id="KW-0472">Membrane</keyword>